<keyword evidence="2" id="KW-1185">Reference proteome</keyword>
<gene>
    <name evidence="1" type="ORF">RM590_14360</name>
</gene>
<dbReference type="InterPro" id="IPR046015">
    <property type="entry name" value="DUF5972"/>
</dbReference>
<sequence>MAENETTTEPQTYEAPALVELGAFAEVTAGTSGNSFEFLGLQTGTTPA</sequence>
<comment type="caution">
    <text evidence="1">The sequence shown here is derived from an EMBL/GenBank/DDBJ whole genome shotgun (WGS) entry which is preliminary data.</text>
</comment>
<evidence type="ECO:0000313" key="1">
    <source>
        <dbReference type="EMBL" id="MDT0343787.1"/>
    </source>
</evidence>
<dbReference type="Proteomes" id="UP001183246">
    <property type="component" value="Unassembled WGS sequence"/>
</dbReference>
<organism evidence="1 2">
    <name type="scientific">Streptomyces litchfieldiae</name>
    <dbReference type="NCBI Taxonomy" id="3075543"/>
    <lineage>
        <taxon>Bacteria</taxon>
        <taxon>Bacillati</taxon>
        <taxon>Actinomycetota</taxon>
        <taxon>Actinomycetes</taxon>
        <taxon>Kitasatosporales</taxon>
        <taxon>Streptomycetaceae</taxon>
        <taxon>Streptomyces</taxon>
    </lineage>
</organism>
<name>A0ABU2MQ87_9ACTN</name>
<dbReference type="RefSeq" id="WP_311704918.1">
    <property type="nucleotide sequence ID" value="NZ_JAVREL010000007.1"/>
</dbReference>
<dbReference type="EMBL" id="JAVREL010000007">
    <property type="protein sequence ID" value="MDT0343787.1"/>
    <property type="molecule type" value="Genomic_DNA"/>
</dbReference>
<evidence type="ECO:0000313" key="2">
    <source>
        <dbReference type="Proteomes" id="UP001183246"/>
    </source>
</evidence>
<dbReference type="NCBIfam" id="NF033521">
    <property type="entry name" value="lasso_leader_L3"/>
    <property type="match status" value="1"/>
</dbReference>
<proteinExistence type="predicted"/>
<protein>
    <submittedName>
        <fullName evidence="1">Keywimysin-related RiPP</fullName>
    </submittedName>
</protein>
<accession>A0ABU2MQ87</accession>
<reference evidence="2" key="1">
    <citation type="submission" date="2023-07" db="EMBL/GenBank/DDBJ databases">
        <title>30 novel species of actinomycetes from the DSMZ collection.</title>
        <authorList>
            <person name="Nouioui I."/>
        </authorList>
    </citation>
    <scope>NUCLEOTIDE SEQUENCE [LARGE SCALE GENOMIC DNA]</scope>
    <source>
        <strain evidence="2">DSM 44938</strain>
    </source>
</reference>
<dbReference type="Pfam" id="PF19397">
    <property type="entry name" value="DUF5972"/>
    <property type="match status" value="1"/>
</dbReference>